<dbReference type="Proteomes" id="UP000029257">
    <property type="component" value="Unassembled WGS sequence"/>
</dbReference>
<protein>
    <recommendedName>
        <fullName evidence="2">Glycosyltransferase subfamily 4-like N-terminal domain-containing protein</fullName>
    </recommendedName>
</protein>
<gene>
    <name evidence="3" type="ORF">JV38_03845</name>
    <name evidence="4" type="ORF">KU73_07570</name>
</gene>
<dbReference type="InterPro" id="IPR028098">
    <property type="entry name" value="Glyco_trans_4-like_N"/>
</dbReference>
<evidence type="ECO:0000313" key="3">
    <source>
        <dbReference type="EMBL" id="KFX08840.1"/>
    </source>
</evidence>
<dbReference type="Proteomes" id="UP000029436">
    <property type="component" value="Unassembled WGS sequence"/>
</dbReference>
<dbReference type="PANTHER" id="PTHR46401:SF2">
    <property type="entry name" value="GLYCOSYLTRANSFERASE WBBK-RELATED"/>
    <property type="match status" value="1"/>
</dbReference>
<dbReference type="PANTHER" id="PTHR46401">
    <property type="entry name" value="GLYCOSYLTRANSFERASE WBBK-RELATED"/>
    <property type="match status" value="1"/>
</dbReference>
<evidence type="ECO:0000313" key="6">
    <source>
        <dbReference type="Proteomes" id="UP000029436"/>
    </source>
</evidence>
<dbReference type="RefSeq" id="WP_005974074.1">
    <property type="nucleotide sequence ID" value="NZ_JQHP01000002.1"/>
</dbReference>
<evidence type="ECO:0000256" key="1">
    <source>
        <dbReference type="ARBA" id="ARBA00022679"/>
    </source>
</evidence>
<dbReference type="GO" id="GO:0016757">
    <property type="term" value="F:glycosyltransferase activity"/>
    <property type="evidence" value="ECO:0007669"/>
    <property type="project" value="UniProtKB-ARBA"/>
</dbReference>
<proteinExistence type="predicted"/>
<dbReference type="SUPFAM" id="SSF53756">
    <property type="entry name" value="UDP-Glycosyltransferase/glycogen phosphorylase"/>
    <property type="match status" value="1"/>
</dbReference>
<dbReference type="EMBL" id="JQOH01000003">
    <property type="protein sequence ID" value="KGA28947.1"/>
    <property type="molecule type" value="Genomic_DNA"/>
</dbReference>
<dbReference type="AlphaFoldDB" id="A0AAW3EKI5"/>
<evidence type="ECO:0000313" key="4">
    <source>
        <dbReference type="EMBL" id="KGA28947.1"/>
    </source>
</evidence>
<keyword evidence="1" id="KW-0808">Transferase</keyword>
<dbReference type="Gene3D" id="3.40.50.2000">
    <property type="entry name" value="Glycogen Phosphorylase B"/>
    <property type="match status" value="1"/>
</dbReference>
<organism evidence="3 5">
    <name type="scientific">Pectobacterium wasabiae</name>
    <dbReference type="NCBI Taxonomy" id="55208"/>
    <lineage>
        <taxon>Bacteria</taxon>
        <taxon>Pseudomonadati</taxon>
        <taxon>Pseudomonadota</taxon>
        <taxon>Gammaproteobacteria</taxon>
        <taxon>Enterobacterales</taxon>
        <taxon>Pectobacteriaceae</taxon>
        <taxon>Pectobacterium</taxon>
    </lineage>
</organism>
<evidence type="ECO:0000313" key="5">
    <source>
        <dbReference type="Proteomes" id="UP000029257"/>
    </source>
</evidence>
<dbReference type="GO" id="GO:0009103">
    <property type="term" value="P:lipopolysaccharide biosynthetic process"/>
    <property type="evidence" value="ECO:0007669"/>
    <property type="project" value="TreeGrafter"/>
</dbReference>
<feature type="domain" description="Glycosyltransferase subfamily 4-like N-terminal" evidence="2">
    <location>
        <begin position="13"/>
        <end position="100"/>
    </location>
</feature>
<keyword evidence="6" id="KW-1185">Reference proteome</keyword>
<reference evidence="5 6" key="1">
    <citation type="submission" date="2014-08" db="EMBL/GenBank/DDBJ databases">
        <title>Genome sequences of NCPPB Pectobacterium isolates.</title>
        <authorList>
            <person name="Glover R.H."/>
            <person name="Sapp M."/>
            <person name="Elphinstone J."/>
        </authorList>
    </citation>
    <scope>NUCLEOTIDE SEQUENCE [LARGE SCALE GENOMIC DNA]</scope>
    <source>
        <strain evidence="3 5">NCPPB 3701</strain>
        <strain evidence="4 6">NCPPB3702</strain>
    </source>
</reference>
<dbReference type="CDD" id="cd03801">
    <property type="entry name" value="GT4_PimA-like"/>
    <property type="match status" value="1"/>
</dbReference>
<sequence length="344" mass="39573">MKILIPILGFGKSGGERVLSKLATELVNKNHDVIFVVPEKKATPYYPTKAKVVTTKQVTNSNRYINLILSMYYMRKCCRNLNPDVVIANFNITAYIVAFLPKKIKKFYYVQAYEVIFFKNKFLKFCAYMTYFLPLKKIVNHEFILPREVNNYVSIVPAGIDTGVFYPNIKKQYGKKNAIGIIGREERHKGTSDMISALLKWNGRENIHLNVAVYLSDIDKRKLENSGVEFSFFPISNDEELGEFYRKNDLMLAVGLVEDGAFHYPCAESMACGCIVISNYSPLAYTKSRFKIDTFNENVIIEKLNEFNQLTISEVENEIKINSFEINKISWEKIGDKFNKALLD</sequence>
<dbReference type="Gene3D" id="3.40.50.11090">
    <property type="match status" value="1"/>
</dbReference>
<evidence type="ECO:0000259" key="2">
    <source>
        <dbReference type="Pfam" id="PF13439"/>
    </source>
</evidence>
<comment type="caution">
    <text evidence="3">The sequence shown here is derived from an EMBL/GenBank/DDBJ whole genome shotgun (WGS) entry which is preliminary data.</text>
</comment>
<dbReference type="Pfam" id="PF13439">
    <property type="entry name" value="Glyco_transf_4"/>
    <property type="match status" value="1"/>
</dbReference>
<dbReference type="EMBL" id="JQHP01000002">
    <property type="protein sequence ID" value="KFX08840.1"/>
    <property type="molecule type" value="Genomic_DNA"/>
</dbReference>
<name>A0AAW3EKI5_9GAMM</name>
<accession>A0AAW3EKI5</accession>